<organism evidence="3 4">
    <name type="scientific">Candidatus Moanibacter tarae</name>
    <dbReference type="NCBI Taxonomy" id="2200854"/>
    <lineage>
        <taxon>Bacteria</taxon>
        <taxon>Pseudomonadati</taxon>
        <taxon>Verrucomicrobiota</taxon>
        <taxon>Opitutia</taxon>
        <taxon>Puniceicoccales</taxon>
        <taxon>Puniceicoccales incertae sedis</taxon>
        <taxon>Candidatus Moanibacter</taxon>
    </lineage>
</organism>
<name>A0A2Z4AG82_9BACT</name>
<dbReference type="SUPFAM" id="SSF51556">
    <property type="entry name" value="Metallo-dependent hydrolases"/>
    <property type="match status" value="1"/>
</dbReference>
<dbReference type="PANTHER" id="PTHR43569">
    <property type="entry name" value="AMIDOHYDROLASE"/>
    <property type="match status" value="1"/>
</dbReference>
<accession>A0A2Z4AG82</accession>
<feature type="domain" description="Amidohydrolase-related" evidence="2">
    <location>
        <begin position="3"/>
        <end position="267"/>
    </location>
</feature>
<evidence type="ECO:0000313" key="3">
    <source>
        <dbReference type="EMBL" id="AWT60615.1"/>
    </source>
</evidence>
<evidence type="ECO:0000259" key="2">
    <source>
        <dbReference type="Pfam" id="PF04909"/>
    </source>
</evidence>
<gene>
    <name evidence="3" type="ORF">DF168_01831</name>
</gene>
<dbReference type="InterPro" id="IPR006680">
    <property type="entry name" value="Amidohydro-rel"/>
</dbReference>
<dbReference type="CDD" id="cd01292">
    <property type="entry name" value="metallo-dependent_hydrolases"/>
    <property type="match status" value="1"/>
</dbReference>
<evidence type="ECO:0000313" key="4">
    <source>
        <dbReference type="Proteomes" id="UP000247465"/>
    </source>
</evidence>
<dbReference type="KEGG" id="mtar:DF168_01831"/>
<proteinExistence type="inferred from homology"/>
<dbReference type="Gene3D" id="3.20.20.140">
    <property type="entry name" value="Metal-dependent hydrolases"/>
    <property type="match status" value="1"/>
</dbReference>
<dbReference type="InterPro" id="IPR032466">
    <property type="entry name" value="Metal_Hydrolase"/>
</dbReference>
<dbReference type="Pfam" id="PF04909">
    <property type="entry name" value="Amidohydro_2"/>
    <property type="match status" value="1"/>
</dbReference>
<evidence type="ECO:0000256" key="1">
    <source>
        <dbReference type="ARBA" id="ARBA00038310"/>
    </source>
</evidence>
<comment type="similarity">
    <text evidence="1">Belongs to the metallo-dependent hydrolases superfamily.</text>
</comment>
<reference evidence="3 4" key="1">
    <citation type="submission" date="2018-06" db="EMBL/GenBank/DDBJ databases">
        <title>Draft Genome Sequence of a Novel Marine Bacterium Related to the Verrucomicrobia.</title>
        <authorList>
            <person name="Vosseberg J."/>
            <person name="Martijn J."/>
            <person name="Ettema T.J.G."/>
        </authorList>
    </citation>
    <scope>NUCLEOTIDE SEQUENCE [LARGE SCALE GENOMIC DNA]</scope>
    <source>
        <strain evidence="3">TARA_B100001123</strain>
    </source>
</reference>
<dbReference type="AlphaFoldDB" id="A0A2Z4AG82"/>
<dbReference type="PANTHER" id="PTHR43569:SF2">
    <property type="entry name" value="AMIDOHYDROLASE-RELATED DOMAIN-CONTAINING PROTEIN"/>
    <property type="match status" value="1"/>
</dbReference>
<dbReference type="EMBL" id="CP029803">
    <property type="protein sequence ID" value="AWT60615.1"/>
    <property type="molecule type" value="Genomic_DNA"/>
</dbReference>
<protein>
    <recommendedName>
        <fullName evidence="2">Amidohydrolase-related domain-containing protein</fullName>
    </recommendedName>
</protein>
<sequence>MIIDTHIHLYDPSRKGGTPWPEQDDKVLYKKTLPSRCKELAIPAGVTGAIVVECSHWVEDNQWVLDLAKEDPFIFGLVGNLDANDERFRDLISRFSQDPVFRGIRARLWEPDHIDALRLLADCNLSFDCGLTEETVKIASKIPDLRIIVNHSAGLPMEGNTPDQDQIALMQEAASYPNVFCKLSGMMDLRCKIRPAPTDVSHYAPVLDLIWEAFGEDRMIFGSDWPVSDYSQRSYGEVLELAQEYIRSKSESAYEKVFCENSREAYRWIDRR</sequence>
<dbReference type="Proteomes" id="UP000247465">
    <property type="component" value="Chromosome"/>
</dbReference>
<dbReference type="InterPro" id="IPR052350">
    <property type="entry name" value="Metallo-dep_Lactonases"/>
</dbReference>
<dbReference type="GO" id="GO:0016787">
    <property type="term" value="F:hydrolase activity"/>
    <property type="evidence" value="ECO:0007669"/>
    <property type="project" value="InterPro"/>
</dbReference>